<name>A0A5B8XPL8_9DELT</name>
<reference evidence="3 4" key="1">
    <citation type="submission" date="2019-08" db="EMBL/GenBank/DDBJ databases">
        <authorList>
            <person name="Liang Q."/>
        </authorList>
    </citation>
    <scope>NUCLEOTIDE SEQUENCE [LARGE SCALE GENOMIC DNA]</scope>
    <source>
        <strain evidence="3 4">V1718</strain>
    </source>
</reference>
<feature type="region of interest" description="Disordered" evidence="1">
    <location>
        <begin position="216"/>
        <end position="236"/>
    </location>
</feature>
<dbReference type="InterPro" id="IPR036415">
    <property type="entry name" value="Lamin_tail_dom_sf"/>
</dbReference>
<dbReference type="OrthoDB" id="5494081at2"/>
<evidence type="ECO:0000256" key="1">
    <source>
        <dbReference type="SAM" id="MobiDB-lite"/>
    </source>
</evidence>
<proteinExistence type="predicted"/>
<evidence type="ECO:0000313" key="4">
    <source>
        <dbReference type="Proteomes" id="UP000321595"/>
    </source>
</evidence>
<sequence length="236" mass="26143">MRKLLFAALLLGACDTSDPGIPASQPEYRWDFDSCTSGERGSITINEVNFAGSVTDDGTLDADDIFIELWNRHPRPINVSGWRLNVYGKTEGYVPDEGYLIPQNDRTIPVNGHFVIAKKADGAFGDIADVIIEDLELGKSHFYVELRDCDQKLMESAGHREVPVFSGGYDFVTSRSMERAQIIFQNRGTMAMNWHAYSVDLGSNTIREGWRERTLASPGMANSPDYSGSSASGDFE</sequence>
<accession>A0A5B8XPL8</accession>
<dbReference type="SUPFAM" id="SSF74853">
    <property type="entry name" value="Lamin A/C globular tail domain"/>
    <property type="match status" value="1"/>
</dbReference>
<gene>
    <name evidence="3" type="ORF">FRD01_11415</name>
</gene>
<dbReference type="PROSITE" id="PS51841">
    <property type="entry name" value="LTD"/>
    <property type="match status" value="1"/>
</dbReference>
<dbReference type="RefSeq" id="WP_146959717.1">
    <property type="nucleotide sequence ID" value="NZ_CP042467.1"/>
</dbReference>
<dbReference type="EMBL" id="CP042467">
    <property type="protein sequence ID" value="QED27832.1"/>
    <property type="molecule type" value="Genomic_DNA"/>
</dbReference>
<protein>
    <submittedName>
        <fullName evidence="3">Lamin tail domain-containing protein</fullName>
    </submittedName>
</protein>
<dbReference type="AlphaFoldDB" id="A0A5B8XPL8"/>
<dbReference type="KEGG" id="bbae:FRD01_11415"/>
<evidence type="ECO:0000259" key="2">
    <source>
        <dbReference type="PROSITE" id="PS51841"/>
    </source>
</evidence>
<organism evidence="3 4">
    <name type="scientific">Microvenator marinus</name>
    <dbReference type="NCBI Taxonomy" id="2600177"/>
    <lineage>
        <taxon>Bacteria</taxon>
        <taxon>Deltaproteobacteria</taxon>
        <taxon>Bradymonadales</taxon>
        <taxon>Microvenatoraceae</taxon>
        <taxon>Microvenator</taxon>
    </lineage>
</organism>
<dbReference type="Proteomes" id="UP000321595">
    <property type="component" value="Chromosome"/>
</dbReference>
<feature type="domain" description="LTD" evidence="2">
    <location>
        <begin position="31"/>
        <end position="173"/>
    </location>
</feature>
<dbReference type="InterPro" id="IPR001322">
    <property type="entry name" value="Lamin_tail_dom"/>
</dbReference>
<evidence type="ECO:0000313" key="3">
    <source>
        <dbReference type="EMBL" id="QED27832.1"/>
    </source>
</evidence>
<keyword evidence="4" id="KW-1185">Reference proteome</keyword>
<feature type="compositionally biased region" description="Polar residues" evidence="1">
    <location>
        <begin position="224"/>
        <end position="236"/>
    </location>
</feature>